<dbReference type="PANTHER" id="PTHR14057:SF47">
    <property type="entry name" value="HOMEOBOX PROTEIN ONECUT"/>
    <property type="match status" value="1"/>
</dbReference>
<dbReference type="GO" id="GO:0000981">
    <property type="term" value="F:DNA-binding transcription factor activity, RNA polymerase II-specific"/>
    <property type="evidence" value="ECO:0007669"/>
    <property type="project" value="TreeGrafter"/>
</dbReference>
<keyword evidence="2 3" id="KW-0238">DNA-binding</keyword>
<dbReference type="Gene3D" id="1.10.10.60">
    <property type="entry name" value="Homeodomain-like"/>
    <property type="match status" value="1"/>
</dbReference>
<dbReference type="Pfam" id="PF00046">
    <property type="entry name" value="Homeodomain"/>
    <property type="match status" value="1"/>
</dbReference>
<reference evidence="7" key="1">
    <citation type="submission" date="2025-08" db="UniProtKB">
        <authorList>
            <consortium name="RefSeq"/>
        </authorList>
    </citation>
    <scope>IDENTIFICATION</scope>
    <source>
        <tissue evidence="7">Whole organism</tissue>
    </source>
</reference>
<comment type="subcellular location">
    <subcellularLocation>
        <location evidence="1 2 3">Nucleus</location>
    </subcellularLocation>
</comment>
<keyword evidence="6" id="KW-1185">Reference proteome</keyword>
<proteinExistence type="predicted"/>
<keyword evidence="2 3" id="KW-0371">Homeobox</keyword>
<keyword evidence="2 3" id="KW-0539">Nucleus</keyword>
<dbReference type="SUPFAM" id="SSF46689">
    <property type="entry name" value="Homeodomain-like"/>
    <property type="match status" value="1"/>
</dbReference>
<gene>
    <name evidence="7" type="primary">LOC108681790</name>
</gene>
<name>A0A8B7PK39_HYAAZ</name>
<sequence>MPYQPLHGTCSPSEFDQYCLPQTHHPQLAPQQQQQQQQCFSEPPTPPKTTACKRKEEHQSPPDQTPAPKKPRLVFTDLQRRTLQAIFKETKRPSKEMQVTIARQLGLEPSTVGNFFMNARRRSMDKWKDDNEMNNKVMTMVSVGGGGGATPPGLSSGGIGTNNGPQMIATIQQSPTTVATTVVHMPQMGQMGQGQIQTNMVSGHCLEDQDL</sequence>
<feature type="region of interest" description="Disordered" evidence="4">
    <location>
        <begin position="21"/>
        <end position="75"/>
    </location>
</feature>
<dbReference type="InterPro" id="IPR001356">
    <property type="entry name" value="HD"/>
</dbReference>
<dbReference type="FunFam" id="1.10.10.60:FF:000054">
    <property type="entry name" value="One cut domain family member"/>
    <property type="match status" value="1"/>
</dbReference>
<evidence type="ECO:0000259" key="5">
    <source>
        <dbReference type="PROSITE" id="PS50071"/>
    </source>
</evidence>
<dbReference type="GO" id="GO:0000978">
    <property type="term" value="F:RNA polymerase II cis-regulatory region sequence-specific DNA binding"/>
    <property type="evidence" value="ECO:0007669"/>
    <property type="project" value="TreeGrafter"/>
</dbReference>
<dbReference type="RefSeq" id="XP_018026355.1">
    <property type="nucleotide sequence ID" value="XM_018170866.2"/>
</dbReference>
<evidence type="ECO:0000313" key="7">
    <source>
        <dbReference type="RefSeq" id="XP_018026355.1"/>
    </source>
</evidence>
<evidence type="ECO:0000256" key="3">
    <source>
        <dbReference type="RuleBase" id="RU000682"/>
    </source>
</evidence>
<dbReference type="Proteomes" id="UP000694843">
    <property type="component" value="Unplaced"/>
</dbReference>
<dbReference type="KEGG" id="hazt:108681790"/>
<dbReference type="AlphaFoldDB" id="A0A8B7PK39"/>
<evidence type="ECO:0000313" key="6">
    <source>
        <dbReference type="Proteomes" id="UP000694843"/>
    </source>
</evidence>
<evidence type="ECO:0000256" key="2">
    <source>
        <dbReference type="PROSITE-ProRule" id="PRU00108"/>
    </source>
</evidence>
<dbReference type="PROSITE" id="PS50071">
    <property type="entry name" value="HOMEOBOX_2"/>
    <property type="match status" value="1"/>
</dbReference>
<dbReference type="CDD" id="cd00086">
    <property type="entry name" value="homeodomain"/>
    <property type="match status" value="1"/>
</dbReference>
<dbReference type="PANTHER" id="PTHR14057">
    <property type="entry name" value="TRANSCRIPTION FACTOR ONECUT"/>
    <property type="match status" value="1"/>
</dbReference>
<dbReference type="GeneID" id="108681790"/>
<protein>
    <submittedName>
        <fullName evidence="7">Uncharacterized protein LOC108681790</fullName>
    </submittedName>
</protein>
<dbReference type="InterPro" id="IPR051649">
    <property type="entry name" value="CUT_Homeobox"/>
</dbReference>
<evidence type="ECO:0000256" key="4">
    <source>
        <dbReference type="SAM" id="MobiDB-lite"/>
    </source>
</evidence>
<dbReference type="OrthoDB" id="10068888at2759"/>
<dbReference type="GO" id="GO:0005634">
    <property type="term" value="C:nucleus"/>
    <property type="evidence" value="ECO:0007669"/>
    <property type="project" value="UniProtKB-SubCell"/>
</dbReference>
<accession>A0A8B7PK39</accession>
<dbReference type="SMART" id="SM00389">
    <property type="entry name" value="HOX"/>
    <property type="match status" value="1"/>
</dbReference>
<evidence type="ECO:0000256" key="1">
    <source>
        <dbReference type="ARBA" id="ARBA00004123"/>
    </source>
</evidence>
<feature type="DNA-binding region" description="Homeobox" evidence="2">
    <location>
        <begin position="68"/>
        <end position="127"/>
    </location>
</feature>
<dbReference type="InterPro" id="IPR009057">
    <property type="entry name" value="Homeodomain-like_sf"/>
</dbReference>
<feature type="domain" description="Homeobox" evidence="5">
    <location>
        <begin position="66"/>
        <end position="126"/>
    </location>
</feature>
<organism evidence="6 7">
    <name type="scientific">Hyalella azteca</name>
    <name type="common">Amphipod</name>
    <dbReference type="NCBI Taxonomy" id="294128"/>
    <lineage>
        <taxon>Eukaryota</taxon>
        <taxon>Metazoa</taxon>
        <taxon>Ecdysozoa</taxon>
        <taxon>Arthropoda</taxon>
        <taxon>Crustacea</taxon>
        <taxon>Multicrustacea</taxon>
        <taxon>Malacostraca</taxon>
        <taxon>Eumalacostraca</taxon>
        <taxon>Peracarida</taxon>
        <taxon>Amphipoda</taxon>
        <taxon>Senticaudata</taxon>
        <taxon>Talitrida</taxon>
        <taxon>Talitroidea</taxon>
        <taxon>Hyalellidae</taxon>
        <taxon>Hyalella</taxon>
    </lineage>
</organism>